<gene>
    <name evidence="2" type="ORF">B0I10_10747</name>
</gene>
<accession>A0A328WRM2</accession>
<dbReference type="OrthoDB" id="1359724at2"/>
<dbReference type="AlphaFoldDB" id="A0A328WRM2"/>
<comment type="caution">
    <text evidence="2">The sequence shown here is derived from an EMBL/GenBank/DDBJ whole genome shotgun (WGS) entry which is preliminary data.</text>
</comment>
<proteinExistence type="predicted"/>
<feature type="transmembrane region" description="Helical" evidence="1">
    <location>
        <begin position="46"/>
        <end position="66"/>
    </location>
</feature>
<organism evidence="2 3">
    <name type="scientific">Flavobacterium lacus</name>
    <dbReference type="NCBI Taxonomy" id="1353778"/>
    <lineage>
        <taxon>Bacteria</taxon>
        <taxon>Pseudomonadati</taxon>
        <taxon>Bacteroidota</taxon>
        <taxon>Flavobacteriia</taxon>
        <taxon>Flavobacteriales</taxon>
        <taxon>Flavobacteriaceae</taxon>
        <taxon>Flavobacterium</taxon>
    </lineage>
</organism>
<dbReference type="Proteomes" id="UP000249518">
    <property type="component" value="Unassembled WGS sequence"/>
</dbReference>
<keyword evidence="1" id="KW-1133">Transmembrane helix</keyword>
<evidence type="ECO:0000313" key="2">
    <source>
        <dbReference type="EMBL" id="RAR47776.1"/>
    </source>
</evidence>
<evidence type="ECO:0000256" key="1">
    <source>
        <dbReference type="SAM" id="Phobius"/>
    </source>
</evidence>
<dbReference type="RefSeq" id="WP_112086058.1">
    <property type="nucleotide sequence ID" value="NZ_QLSV01000007.1"/>
</dbReference>
<sequence>MKEKIGSRYALLIGLPVGLTFSILVLIASLFPPFNFLIFTSGLQGFWHPLIWGGIIPFSFIFLLWYEGKKISNYLITKNILLSSFLFTIKLNFKLFLILFLIFVFSLFLFGFSVVLESQIKSLLIGTITILITFIFATIVTTFSKSLIIVKLTQNKLKNI</sequence>
<feature type="transmembrane region" description="Helical" evidence="1">
    <location>
        <begin position="95"/>
        <end position="116"/>
    </location>
</feature>
<keyword evidence="1" id="KW-0812">Transmembrane</keyword>
<keyword evidence="3" id="KW-1185">Reference proteome</keyword>
<protein>
    <submittedName>
        <fullName evidence="2">Uncharacterized protein</fullName>
    </submittedName>
</protein>
<evidence type="ECO:0000313" key="3">
    <source>
        <dbReference type="Proteomes" id="UP000249518"/>
    </source>
</evidence>
<feature type="transmembrane region" description="Helical" evidence="1">
    <location>
        <begin position="12"/>
        <end position="34"/>
    </location>
</feature>
<feature type="transmembrane region" description="Helical" evidence="1">
    <location>
        <begin position="123"/>
        <end position="143"/>
    </location>
</feature>
<reference evidence="2 3" key="1">
    <citation type="submission" date="2018-06" db="EMBL/GenBank/DDBJ databases">
        <title>Genomic Encyclopedia of Type Strains, Phase III (KMG-III): the genomes of soil and plant-associated and newly described type strains.</title>
        <authorList>
            <person name="Whitman W."/>
        </authorList>
    </citation>
    <scope>NUCLEOTIDE SEQUENCE [LARGE SCALE GENOMIC DNA]</scope>
    <source>
        <strain evidence="2 3">CGMCC 1.12504</strain>
    </source>
</reference>
<keyword evidence="1" id="KW-0472">Membrane</keyword>
<dbReference type="EMBL" id="QLSV01000007">
    <property type="protein sequence ID" value="RAR47776.1"/>
    <property type="molecule type" value="Genomic_DNA"/>
</dbReference>
<name>A0A328WRM2_9FLAO</name>